<evidence type="ECO:0000313" key="1">
    <source>
        <dbReference type="EMBL" id="PIA19396.1"/>
    </source>
</evidence>
<protein>
    <submittedName>
        <fullName evidence="1">Uncharacterized protein</fullName>
    </submittedName>
</protein>
<evidence type="ECO:0000313" key="2">
    <source>
        <dbReference type="Proteomes" id="UP000242474"/>
    </source>
</evidence>
<accession>A0A2G5BK57</accession>
<dbReference type="EMBL" id="KZ303487">
    <property type="protein sequence ID" value="PIA19396.1"/>
    <property type="molecule type" value="Genomic_DNA"/>
</dbReference>
<name>A0A2G5BK57_COERN</name>
<organism evidence="1 2">
    <name type="scientific">Coemansia reversa (strain ATCC 12441 / NRRL 1564)</name>
    <dbReference type="NCBI Taxonomy" id="763665"/>
    <lineage>
        <taxon>Eukaryota</taxon>
        <taxon>Fungi</taxon>
        <taxon>Fungi incertae sedis</taxon>
        <taxon>Zoopagomycota</taxon>
        <taxon>Kickxellomycotina</taxon>
        <taxon>Kickxellomycetes</taxon>
        <taxon>Kickxellales</taxon>
        <taxon>Kickxellaceae</taxon>
        <taxon>Coemansia</taxon>
    </lineage>
</organism>
<reference evidence="1 2" key="1">
    <citation type="journal article" date="2015" name="Genome Biol. Evol.">
        <title>Phylogenomic analyses indicate that early fungi evolved digesting cell walls of algal ancestors of land plants.</title>
        <authorList>
            <person name="Chang Y."/>
            <person name="Wang S."/>
            <person name="Sekimoto S."/>
            <person name="Aerts A.L."/>
            <person name="Choi C."/>
            <person name="Clum A."/>
            <person name="LaButti K.M."/>
            <person name="Lindquist E.A."/>
            <person name="Yee Ngan C."/>
            <person name="Ohm R.A."/>
            <person name="Salamov A.A."/>
            <person name="Grigoriev I.V."/>
            <person name="Spatafora J.W."/>
            <person name="Berbee M.L."/>
        </authorList>
    </citation>
    <scope>NUCLEOTIDE SEQUENCE [LARGE SCALE GENOMIC DNA]</scope>
    <source>
        <strain evidence="1 2">NRRL 1564</strain>
    </source>
</reference>
<sequence length="102" mass="10718">MRLSTHSSLAITVPMCATGASMSRDRQIHAHSCEQKKSSDSNGGAAEAAALALEFATIIPTGKKKTPPSYLAALWSKDTREPCPVNGVHAGVTNNQDKQGVL</sequence>
<dbReference type="AlphaFoldDB" id="A0A2G5BK57"/>
<keyword evidence="2" id="KW-1185">Reference proteome</keyword>
<proteinExistence type="predicted"/>
<dbReference type="Proteomes" id="UP000242474">
    <property type="component" value="Unassembled WGS sequence"/>
</dbReference>
<gene>
    <name evidence="1" type="ORF">COEREDRAFT_90703</name>
</gene>